<sequence length="122" mass="14357">MRILSIFKPSVRFPSKFFALFKSKLYEDSLDSDWIYASAINSKNRIACINVRRMFPEFHENICSANLTTSVHTNFIALLSKSLIERSTSIQIYGFEEYYEYPSLIANLKSQEEIEEWIRQNI</sequence>
<keyword evidence="2" id="KW-1185">Reference proteome</keyword>
<evidence type="ECO:0000313" key="2">
    <source>
        <dbReference type="Proteomes" id="UP000225947"/>
    </source>
</evidence>
<reference evidence="2" key="1">
    <citation type="submission" date="2016-03" db="EMBL/GenBank/DDBJ databases">
        <title>Characterization of Acinetobacter baumannii phage vB_AbaM_ME3.</title>
        <authorList>
            <person name="Buttimer C.T.H."/>
            <person name="Elbreki M."/>
            <person name="Coffey A."/>
        </authorList>
    </citation>
    <scope>NUCLEOTIDE SEQUENCE [LARGE SCALE GENOMIC DNA]</scope>
</reference>
<gene>
    <name evidence="1" type="ORF">ME3_259</name>
</gene>
<accession>A0A172Q0M7</accession>
<protein>
    <submittedName>
        <fullName evidence="1">Uncharacterized protein</fullName>
    </submittedName>
</protein>
<dbReference type="Proteomes" id="UP000225947">
    <property type="component" value="Segment"/>
</dbReference>
<organism evidence="1 2">
    <name type="scientific">Acinetobacter phage vB_AbaM_ME3</name>
    <dbReference type="NCBI Taxonomy" id="1837876"/>
    <lineage>
        <taxon>Viruses</taxon>
        <taxon>Duplodnaviria</taxon>
        <taxon>Heunggongvirae</taxon>
        <taxon>Uroviricota</taxon>
        <taxon>Caudoviricetes</taxon>
        <taxon>Metrivirus</taxon>
        <taxon>Metrivirus ME3</taxon>
    </lineage>
</organism>
<dbReference type="EMBL" id="KU935715">
    <property type="protein sequence ID" value="AND75420.1"/>
    <property type="molecule type" value="Genomic_DNA"/>
</dbReference>
<evidence type="ECO:0000313" key="1">
    <source>
        <dbReference type="EMBL" id="AND75420.1"/>
    </source>
</evidence>
<proteinExistence type="predicted"/>
<name>A0A172Q0M7_9CAUD</name>